<evidence type="ECO:0000256" key="10">
    <source>
        <dbReference type="ARBA" id="ARBA00022989"/>
    </source>
</evidence>
<evidence type="ECO:0000256" key="1">
    <source>
        <dbReference type="ARBA" id="ARBA00000085"/>
    </source>
</evidence>
<dbReference type="Gene3D" id="3.40.50.2300">
    <property type="match status" value="1"/>
</dbReference>
<dbReference type="Pfam" id="PF13426">
    <property type="entry name" value="PAS_9"/>
    <property type="match status" value="1"/>
</dbReference>
<dbReference type="Gene3D" id="3.30.565.10">
    <property type="entry name" value="Histidine kinase-like ATPase, C-terminal domain"/>
    <property type="match status" value="1"/>
</dbReference>
<evidence type="ECO:0000256" key="5">
    <source>
        <dbReference type="ARBA" id="ARBA00022679"/>
    </source>
</evidence>
<dbReference type="EC" id="2.7.13.3" evidence="3"/>
<dbReference type="Pfam" id="PF00072">
    <property type="entry name" value="Response_reg"/>
    <property type="match status" value="1"/>
</dbReference>
<gene>
    <name evidence="18" type="ORF">PCS_03109</name>
</gene>
<dbReference type="InterPro" id="IPR013656">
    <property type="entry name" value="PAS_4"/>
</dbReference>
<comment type="caution">
    <text evidence="18">The sequence shown here is derived from an EMBL/GenBank/DDBJ whole genome shotgun (WGS) entry which is preliminary data.</text>
</comment>
<comment type="catalytic activity">
    <reaction evidence="1">
        <text>ATP + protein L-histidine = ADP + protein N-phospho-L-histidine.</text>
        <dbReference type="EC" id="2.7.13.3"/>
    </reaction>
</comment>
<dbReference type="Pfam" id="PF08447">
    <property type="entry name" value="PAS_3"/>
    <property type="match status" value="1"/>
</dbReference>
<dbReference type="FunFam" id="3.30.565.10:FF:000010">
    <property type="entry name" value="Sensor histidine kinase RcsC"/>
    <property type="match status" value="1"/>
</dbReference>
<evidence type="ECO:0000256" key="3">
    <source>
        <dbReference type="ARBA" id="ARBA00012438"/>
    </source>
</evidence>
<dbReference type="Pfam" id="PF08448">
    <property type="entry name" value="PAS_4"/>
    <property type="match status" value="1"/>
</dbReference>
<dbReference type="InterPro" id="IPR011006">
    <property type="entry name" value="CheY-like_superfamily"/>
</dbReference>
<keyword evidence="11" id="KW-0902">Two-component regulatory system</keyword>
<dbReference type="Proteomes" id="UP000011922">
    <property type="component" value="Unassembled WGS sequence"/>
</dbReference>
<dbReference type="PROSITE" id="PS50113">
    <property type="entry name" value="PAC"/>
    <property type="match status" value="2"/>
</dbReference>
<accession>M5PPG9</accession>
<dbReference type="GO" id="GO:0005524">
    <property type="term" value="F:ATP binding"/>
    <property type="evidence" value="ECO:0007669"/>
    <property type="project" value="UniProtKB-KW"/>
</dbReference>
<dbReference type="SUPFAM" id="SSF55785">
    <property type="entry name" value="PYP-like sensor domain (PAS domain)"/>
    <property type="match status" value="3"/>
</dbReference>
<dbReference type="OrthoDB" id="9816309at2"/>
<dbReference type="AlphaFoldDB" id="M5PPG9"/>
<keyword evidence="8" id="KW-0418">Kinase</keyword>
<evidence type="ECO:0000256" key="6">
    <source>
        <dbReference type="ARBA" id="ARBA00022692"/>
    </source>
</evidence>
<evidence type="ECO:0000256" key="4">
    <source>
        <dbReference type="ARBA" id="ARBA00022553"/>
    </source>
</evidence>
<dbReference type="PANTHER" id="PTHR45339:SF1">
    <property type="entry name" value="HYBRID SIGNAL TRANSDUCTION HISTIDINE KINASE J"/>
    <property type="match status" value="1"/>
</dbReference>
<dbReference type="InterPro" id="IPR036097">
    <property type="entry name" value="HisK_dim/P_sf"/>
</dbReference>
<dbReference type="InterPro" id="IPR004358">
    <property type="entry name" value="Sig_transdc_His_kin-like_C"/>
</dbReference>
<dbReference type="CDD" id="cd00082">
    <property type="entry name" value="HisKA"/>
    <property type="match status" value="1"/>
</dbReference>
<dbReference type="CDD" id="cd16922">
    <property type="entry name" value="HATPase_EvgS-ArcB-TorS-like"/>
    <property type="match status" value="1"/>
</dbReference>
<keyword evidence="9" id="KW-0067">ATP-binding</keyword>
<evidence type="ECO:0000256" key="12">
    <source>
        <dbReference type="ARBA" id="ARBA00023136"/>
    </source>
</evidence>
<keyword evidence="4 13" id="KW-0597">Phosphoprotein</keyword>
<keyword evidence="10" id="KW-1133">Transmembrane helix</keyword>
<dbReference type="GO" id="GO:0000155">
    <property type="term" value="F:phosphorelay sensor kinase activity"/>
    <property type="evidence" value="ECO:0007669"/>
    <property type="project" value="InterPro"/>
</dbReference>
<dbReference type="InterPro" id="IPR035965">
    <property type="entry name" value="PAS-like_dom_sf"/>
</dbReference>
<dbReference type="NCBIfam" id="TIGR00229">
    <property type="entry name" value="sensory_box"/>
    <property type="match status" value="3"/>
</dbReference>
<evidence type="ECO:0000256" key="9">
    <source>
        <dbReference type="ARBA" id="ARBA00022840"/>
    </source>
</evidence>
<reference evidence="18 19" key="1">
    <citation type="journal article" date="2013" name="Genome Announc.">
        <title>Draft Genome Sequence for Desulfovibrio africanus Strain PCS.</title>
        <authorList>
            <person name="Brown S.D."/>
            <person name="Utturkar S.M."/>
            <person name="Arkin A.P."/>
            <person name="Deutschbauer A.M."/>
            <person name="Elias D.A."/>
            <person name="Hazen T.C."/>
            <person name="Chakraborty R."/>
        </authorList>
    </citation>
    <scope>NUCLEOTIDE SEQUENCE [LARGE SCALE GENOMIC DNA]</scope>
    <source>
        <strain evidence="18 19">PCS</strain>
    </source>
</reference>
<protein>
    <recommendedName>
        <fullName evidence="3">histidine kinase</fullName>
        <ecNumber evidence="3">2.7.13.3</ecNumber>
    </recommendedName>
</protein>
<evidence type="ECO:0000313" key="19">
    <source>
        <dbReference type="Proteomes" id="UP000011922"/>
    </source>
</evidence>
<dbReference type="FunFam" id="1.10.287.130:FF:000004">
    <property type="entry name" value="Ethylene receptor 1"/>
    <property type="match status" value="1"/>
</dbReference>
<dbReference type="SMART" id="SM00448">
    <property type="entry name" value="REC"/>
    <property type="match status" value="1"/>
</dbReference>
<dbReference type="Pfam" id="PF00512">
    <property type="entry name" value="HisKA"/>
    <property type="match status" value="1"/>
</dbReference>
<dbReference type="CDD" id="cd17546">
    <property type="entry name" value="REC_hyHK_CKI1_RcsC-like"/>
    <property type="match status" value="1"/>
</dbReference>
<dbReference type="PRINTS" id="PR00344">
    <property type="entry name" value="BCTRLSENSOR"/>
</dbReference>
<dbReference type="PROSITE" id="PS50109">
    <property type="entry name" value="HIS_KIN"/>
    <property type="match status" value="1"/>
</dbReference>
<keyword evidence="6" id="KW-0812">Transmembrane</keyword>
<dbReference type="Gene3D" id="3.30.450.20">
    <property type="entry name" value="PAS domain"/>
    <property type="match status" value="3"/>
</dbReference>
<dbReference type="InterPro" id="IPR003594">
    <property type="entry name" value="HATPase_dom"/>
</dbReference>
<evidence type="ECO:0000259" key="16">
    <source>
        <dbReference type="PROSITE" id="PS50112"/>
    </source>
</evidence>
<evidence type="ECO:0000259" key="14">
    <source>
        <dbReference type="PROSITE" id="PS50109"/>
    </source>
</evidence>
<evidence type="ECO:0000259" key="17">
    <source>
        <dbReference type="PROSITE" id="PS50113"/>
    </source>
</evidence>
<evidence type="ECO:0000256" key="11">
    <source>
        <dbReference type="ARBA" id="ARBA00023012"/>
    </source>
</evidence>
<dbReference type="PATRIC" id="fig|1262666.3.peg.3155"/>
<dbReference type="SMART" id="SM00388">
    <property type="entry name" value="HisKA"/>
    <property type="match status" value="1"/>
</dbReference>
<dbReference type="SMART" id="SM00387">
    <property type="entry name" value="HATPase_c"/>
    <property type="match status" value="1"/>
</dbReference>
<dbReference type="InterPro" id="IPR001610">
    <property type="entry name" value="PAC"/>
</dbReference>
<dbReference type="Pfam" id="PF02518">
    <property type="entry name" value="HATPase_c"/>
    <property type="match status" value="1"/>
</dbReference>
<evidence type="ECO:0000256" key="2">
    <source>
        <dbReference type="ARBA" id="ARBA00004370"/>
    </source>
</evidence>
<evidence type="ECO:0000256" key="13">
    <source>
        <dbReference type="PROSITE-ProRule" id="PRU00169"/>
    </source>
</evidence>
<keyword evidence="7" id="KW-0547">Nucleotide-binding</keyword>
<comment type="subcellular location">
    <subcellularLocation>
        <location evidence="2">Membrane</location>
    </subcellularLocation>
</comment>
<evidence type="ECO:0000256" key="7">
    <source>
        <dbReference type="ARBA" id="ARBA00022741"/>
    </source>
</evidence>
<dbReference type="EMBL" id="AOSV01000032">
    <property type="protein sequence ID" value="EMG36167.1"/>
    <property type="molecule type" value="Genomic_DNA"/>
</dbReference>
<dbReference type="SMART" id="SM00091">
    <property type="entry name" value="PAS"/>
    <property type="match status" value="3"/>
</dbReference>
<dbReference type="PROSITE" id="PS50110">
    <property type="entry name" value="RESPONSE_REGULATORY"/>
    <property type="match status" value="1"/>
</dbReference>
<dbReference type="PANTHER" id="PTHR45339">
    <property type="entry name" value="HYBRID SIGNAL TRANSDUCTION HISTIDINE KINASE J"/>
    <property type="match status" value="1"/>
</dbReference>
<feature type="domain" description="PAC" evidence="17">
    <location>
        <begin position="337"/>
        <end position="389"/>
    </location>
</feature>
<keyword evidence="12" id="KW-0472">Membrane</keyword>
<dbReference type="RefSeq" id="WP_005988779.1">
    <property type="nucleotide sequence ID" value="NZ_AOSV01000032.1"/>
</dbReference>
<evidence type="ECO:0000259" key="15">
    <source>
        <dbReference type="PROSITE" id="PS50110"/>
    </source>
</evidence>
<dbReference type="SUPFAM" id="SSF47384">
    <property type="entry name" value="Homodimeric domain of signal transducing histidine kinase"/>
    <property type="match status" value="1"/>
</dbReference>
<proteinExistence type="predicted"/>
<evidence type="ECO:0000313" key="18">
    <source>
        <dbReference type="EMBL" id="EMG36167.1"/>
    </source>
</evidence>
<dbReference type="SUPFAM" id="SSF52172">
    <property type="entry name" value="CheY-like"/>
    <property type="match status" value="1"/>
</dbReference>
<dbReference type="InterPro" id="IPR003661">
    <property type="entry name" value="HisK_dim/P_dom"/>
</dbReference>
<feature type="domain" description="PAC" evidence="17">
    <location>
        <begin position="83"/>
        <end position="134"/>
    </location>
</feature>
<name>M5PPG9_DESAF</name>
<dbReference type="InterPro" id="IPR036890">
    <property type="entry name" value="HATPase_C_sf"/>
</dbReference>
<dbReference type="InterPro" id="IPR001789">
    <property type="entry name" value="Sig_transdc_resp-reg_receiver"/>
</dbReference>
<evidence type="ECO:0000256" key="8">
    <source>
        <dbReference type="ARBA" id="ARBA00022777"/>
    </source>
</evidence>
<dbReference type="SMART" id="SM00086">
    <property type="entry name" value="PAC"/>
    <property type="match status" value="2"/>
</dbReference>
<dbReference type="InterPro" id="IPR005467">
    <property type="entry name" value="His_kinase_dom"/>
</dbReference>
<dbReference type="CDD" id="cd00130">
    <property type="entry name" value="PAS"/>
    <property type="match status" value="3"/>
</dbReference>
<feature type="domain" description="PAS" evidence="16">
    <location>
        <begin position="16"/>
        <end position="60"/>
    </location>
</feature>
<dbReference type="InterPro" id="IPR000700">
    <property type="entry name" value="PAS-assoc_C"/>
</dbReference>
<dbReference type="PROSITE" id="PS50112">
    <property type="entry name" value="PAS"/>
    <property type="match status" value="3"/>
</dbReference>
<keyword evidence="5" id="KW-0808">Transferase</keyword>
<organism evidence="18 19">
    <name type="scientific">Desulfocurvibacter africanus PCS</name>
    <dbReference type="NCBI Taxonomy" id="1262666"/>
    <lineage>
        <taxon>Bacteria</taxon>
        <taxon>Pseudomonadati</taxon>
        <taxon>Thermodesulfobacteriota</taxon>
        <taxon>Desulfovibrionia</taxon>
        <taxon>Desulfovibrionales</taxon>
        <taxon>Desulfovibrionaceae</taxon>
        <taxon>Desulfocurvibacter</taxon>
    </lineage>
</organism>
<sequence>MHVAAPPDVSCLHSESEARYRTLFRAVSDSLFVVRQRDGRILDVNEAAVAQYGYSREEFLEMRNVDVSVEPVKTAEATRQVRNHIPLHYHRRKDGTVFPVEITAKTVQLNAEALIVFSTRDISERQRMEDALRDSEQRFHAFMDTIPAPAWITDEQHRYLYINKPTMEQMGGRREDYLGRFARDVFPIGEQLNSYMEHARRAMQAGHPLREEADYPLTDGSLRRWVRYIFPIHTADGHRLIGGIAFDISESKRTEDALRTSEEKLRSIFENSSLGIFRSTPQGRFLEANPATASILGYSSPEEFIREVKDIGSQIYVNPEQRDAIMRMLLEERRQHVTTEIQVRHKSGSILTLRINMHPVWDENGRPRYLEGFVEDMTERVRMERELRAAKSAAEAANLAKSEFLATMSHEIRTPMNGILGMVEVAMRQEPSPAVAQSLRLVRQSARALLDIIGDILDFSRIEAGKMERKEQRFLLRELLRPTLDLLAQTTVDKGLRLSKHIARDVPEALLGDAASLRQVLVNLLGNAIKFTHEGEVALDVDLAEPSAKDNGCVRLRFTISDSGIGIPEDKLQTIFEPFGQLDGASYAGTGLGLSISAKLVALLGGRLEVRSTPGKGSRFSFDAEFNLDKEARECAHEERGPKIDRPLRILVAEDNAISRLVAEELLRNMGHQVLAVIDGRQAVEALSRERFDLVLMDVRMPGLDGLEATRIIRHAPPPGVDPKVPIVALTAQAMAGDRERLLEAGMNDYLPKPFDPVVLEAVLERVSNADRKKQDCQPPDPAI</sequence>
<dbReference type="InterPro" id="IPR000014">
    <property type="entry name" value="PAS"/>
</dbReference>
<feature type="domain" description="PAS" evidence="16">
    <location>
        <begin position="261"/>
        <end position="329"/>
    </location>
</feature>
<dbReference type="Gene3D" id="1.10.287.130">
    <property type="match status" value="1"/>
</dbReference>
<feature type="modified residue" description="4-aspartylphosphate" evidence="13">
    <location>
        <position position="698"/>
    </location>
</feature>
<dbReference type="InterPro" id="IPR013655">
    <property type="entry name" value="PAS_fold_3"/>
</dbReference>
<feature type="domain" description="PAS" evidence="16">
    <location>
        <begin position="135"/>
        <end position="180"/>
    </location>
</feature>
<dbReference type="SUPFAM" id="SSF55874">
    <property type="entry name" value="ATPase domain of HSP90 chaperone/DNA topoisomerase II/histidine kinase"/>
    <property type="match status" value="1"/>
</dbReference>
<feature type="domain" description="Response regulatory" evidence="15">
    <location>
        <begin position="649"/>
        <end position="768"/>
    </location>
</feature>
<dbReference type="GO" id="GO:0016020">
    <property type="term" value="C:membrane"/>
    <property type="evidence" value="ECO:0007669"/>
    <property type="project" value="UniProtKB-SubCell"/>
</dbReference>
<feature type="domain" description="Histidine kinase" evidence="14">
    <location>
        <begin position="407"/>
        <end position="628"/>
    </location>
</feature>